<proteinExistence type="inferred from homology"/>
<evidence type="ECO:0000256" key="7">
    <source>
        <dbReference type="ARBA" id="ARBA00023264"/>
    </source>
</evidence>
<comment type="similarity">
    <text evidence="10">Belongs to the PlsX family.</text>
</comment>
<dbReference type="InterPro" id="IPR012281">
    <property type="entry name" value="Phospholipid_synth_PlsX-like"/>
</dbReference>
<dbReference type="HAMAP" id="MF_00019">
    <property type="entry name" value="PlsX"/>
    <property type="match status" value="1"/>
</dbReference>
<evidence type="ECO:0000256" key="2">
    <source>
        <dbReference type="ARBA" id="ARBA00022490"/>
    </source>
</evidence>
<dbReference type="FunCoup" id="A0A0D2IZB7">
    <property type="interactions" value="338"/>
</dbReference>
<comment type="pathway">
    <text evidence="10">Lipid metabolism; phospholipid metabolism.</text>
</comment>
<dbReference type="GO" id="GO:0008654">
    <property type="term" value="P:phospholipid biosynthetic process"/>
    <property type="evidence" value="ECO:0007669"/>
    <property type="project" value="UniProtKB-KW"/>
</dbReference>
<dbReference type="Gene3D" id="3.40.718.10">
    <property type="entry name" value="Isopropylmalate Dehydrogenase"/>
    <property type="match status" value="1"/>
</dbReference>
<comment type="subunit">
    <text evidence="9 10">Homodimer. Probably interacts with PlsY.</text>
</comment>
<dbReference type="PANTHER" id="PTHR30100:SF1">
    <property type="entry name" value="PHOSPHATE ACYLTRANSFERASE"/>
    <property type="match status" value="1"/>
</dbReference>
<evidence type="ECO:0000256" key="6">
    <source>
        <dbReference type="ARBA" id="ARBA00023209"/>
    </source>
</evidence>
<dbReference type="SUPFAM" id="SSF53659">
    <property type="entry name" value="Isocitrate/Isopropylmalate dehydrogenase-like"/>
    <property type="match status" value="1"/>
</dbReference>
<dbReference type="PIRSF" id="PIRSF002465">
    <property type="entry name" value="Phsphlp_syn_PlsX"/>
    <property type="match status" value="1"/>
</dbReference>
<evidence type="ECO:0000313" key="12">
    <source>
        <dbReference type="Proteomes" id="UP000032233"/>
    </source>
</evidence>
<name>A0A0D2IZB7_9BACT</name>
<dbReference type="PATRIC" id="fig|1429043.3.peg.5101"/>
<keyword evidence="3 10" id="KW-0444">Lipid biosynthesis</keyword>
<comment type="catalytic activity">
    <reaction evidence="1 10">
        <text>a fatty acyl-[ACP] + phosphate = an acyl phosphate + holo-[ACP]</text>
        <dbReference type="Rhea" id="RHEA:42292"/>
        <dbReference type="Rhea" id="RHEA-COMP:9685"/>
        <dbReference type="Rhea" id="RHEA-COMP:14125"/>
        <dbReference type="ChEBI" id="CHEBI:43474"/>
        <dbReference type="ChEBI" id="CHEBI:59918"/>
        <dbReference type="ChEBI" id="CHEBI:64479"/>
        <dbReference type="ChEBI" id="CHEBI:138651"/>
        <dbReference type="EC" id="2.3.1.274"/>
    </reaction>
</comment>
<keyword evidence="7 10" id="KW-1208">Phospholipid metabolism</keyword>
<keyword evidence="5 10" id="KW-0443">Lipid metabolism</keyword>
<evidence type="ECO:0000256" key="1">
    <source>
        <dbReference type="ARBA" id="ARBA00001232"/>
    </source>
</evidence>
<dbReference type="STRING" id="1429043.X474_24125"/>
<keyword evidence="12" id="KW-1185">Reference proteome</keyword>
<dbReference type="InterPro" id="IPR003664">
    <property type="entry name" value="FA_synthesis"/>
</dbReference>
<evidence type="ECO:0000256" key="8">
    <source>
        <dbReference type="ARBA" id="ARBA00024069"/>
    </source>
</evidence>
<organism evidence="11 12">
    <name type="scientific">Dethiosulfatarculus sandiegensis</name>
    <dbReference type="NCBI Taxonomy" id="1429043"/>
    <lineage>
        <taxon>Bacteria</taxon>
        <taxon>Pseudomonadati</taxon>
        <taxon>Thermodesulfobacteriota</taxon>
        <taxon>Desulfarculia</taxon>
        <taxon>Desulfarculales</taxon>
        <taxon>Desulfarculaceae</taxon>
        <taxon>Dethiosulfatarculus</taxon>
    </lineage>
</organism>
<dbReference type="GO" id="GO:0043811">
    <property type="term" value="F:phosphate:acyl-[acyl carrier protein] acyltransferase activity"/>
    <property type="evidence" value="ECO:0007669"/>
    <property type="project" value="UniProtKB-UniRule"/>
</dbReference>
<protein>
    <recommendedName>
        <fullName evidence="8 10">Phosphate acyltransferase</fullName>
        <ecNumber evidence="8 10">2.3.1.274</ecNumber>
    </recommendedName>
    <alternativeName>
        <fullName evidence="10">Acyl-ACP phosphotransacylase</fullName>
    </alternativeName>
    <alternativeName>
        <fullName evidence="10">Acyl-[acyl-carrier-protein]--phosphate acyltransferase</fullName>
    </alternativeName>
    <alternativeName>
        <fullName evidence="10">Phosphate-acyl-ACP acyltransferase</fullName>
    </alternativeName>
</protein>
<keyword evidence="11" id="KW-0012">Acyltransferase</keyword>
<dbReference type="NCBIfam" id="TIGR00182">
    <property type="entry name" value="plsX"/>
    <property type="match status" value="1"/>
</dbReference>
<keyword evidence="4 10" id="KW-0808">Transferase</keyword>
<dbReference type="AlphaFoldDB" id="A0A0D2IZB7"/>
<dbReference type="InParanoid" id="A0A0D2IZB7"/>
<dbReference type="GO" id="GO:0005737">
    <property type="term" value="C:cytoplasm"/>
    <property type="evidence" value="ECO:0007669"/>
    <property type="project" value="UniProtKB-SubCell"/>
</dbReference>
<evidence type="ECO:0000256" key="9">
    <source>
        <dbReference type="ARBA" id="ARBA00046608"/>
    </source>
</evidence>
<dbReference type="Proteomes" id="UP000032233">
    <property type="component" value="Unassembled WGS sequence"/>
</dbReference>
<comment type="caution">
    <text evidence="11">The sequence shown here is derived from an EMBL/GenBank/DDBJ whole genome shotgun (WGS) entry which is preliminary data.</text>
</comment>
<accession>A0A0D2IZB7</accession>
<keyword evidence="6 10" id="KW-0594">Phospholipid biosynthesis</keyword>
<dbReference type="UniPathway" id="UPA00085"/>
<evidence type="ECO:0000256" key="10">
    <source>
        <dbReference type="HAMAP-Rule" id="MF_00019"/>
    </source>
</evidence>
<dbReference type="PANTHER" id="PTHR30100">
    <property type="entry name" value="FATTY ACID/PHOSPHOLIPID SYNTHESIS PROTEIN PLSX"/>
    <property type="match status" value="1"/>
</dbReference>
<keyword evidence="2 10" id="KW-0963">Cytoplasm</keyword>
<dbReference type="EMBL" id="AZAC01000056">
    <property type="protein sequence ID" value="KIX11374.1"/>
    <property type="molecule type" value="Genomic_DNA"/>
</dbReference>
<evidence type="ECO:0000313" key="11">
    <source>
        <dbReference type="EMBL" id="KIX11374.1"/>
    </source>
</evidence>
<reference evidence="11 12" key="1">
    <citation type="submission" date="2013-11" db="EMBL/GenBank/DDBJ databases">
        <title>Metagenomic analysis of a methanogenic consortium involved in long chain n-alkane degradation.</title>
        <authorList>
            <person name="Davidova I.A."/>
            <person name="Callaghan A.V."/>
            <person name="Wawrik B."/>
            <person name="Pruitt S."/>
            <person name="Marks C."/>
            <person name="Duncan K.E."/>
            <person name="Suflita J.M."/>
        </authorList>
    </citation>
    <scope>NUCLEOTIDE SEQUENCE [LARGE SCALE GENOMIC DNA]</scope>
    <source>
        <strain evidence="11 12">SPR</strain>
    </source>
</reference>
<dbReference type="EC" id="2.3.1.274" evidence="8 10"/>
<evidence type="ECO:0000256" key="4">
    <source>
        <dbReference type="ARBA" id="ARBA00022679"/>
    </source>
</evidence>
<dbReference type="Pfam" id="PF02504">
    <property type="entry name" value="FA_synthesis"/>
    <property type="match status" value="1"/>
</dbReference>
<evidence type="ECO:0000256" key="5">
    <source>
        <dbReference type="ARBA" id="ARBA00023098"/>
    </source>
</evidence>
<gene>
    <name evidence="10" type="primary">plsX</name>
    <name evidence="11" type="ORF">X474_24125</name>
</gene>
<sequence length="342" mass="35588">MALDAMGADGGVSVTVSGALSALKDHPGDLEVVLVGKPEAVEPELSRLGAPEEGISIKSASEVVRMTDAPSSVLRHKRDASIRVCFDLHRAGEVDAVVSAGNSGATMAVGMVVMGRAPEVDRPALASIFPGLLSPTVILDVGANVDCTASMLAQFGFMGSVYAREVLGAKSPLVGLLSIGEEGGKGNLVVRQAYEHLKASSLNFAGNVEGRDVFSSEVSVVVCDGFVGNVCLKLSEGLLSAYNQLVKNEVMRDLRGRAGAMLLKPAFKRLANRMDYENFGGAPLLGINGVAYICHGASSPKAIASAIGLAMESVNTQVDKRVSEGLAQYRGELLGEPETKSE</sequence>
<comment type="function">
    <text evidence="10">Catalyzes the reversible formation of acyl-phosphate (acyl-PO(4)) from acyl-[acyl-carrier-protein] (acyl-ACP). This enzyme utilizes acyl-ACP as fatty acyl donor, but not acyl-CoA.</text>
</comment>
<comment type="subcellular location">
    <subcellularLocation>
        <location evidence="10">Cytoplasm</location>
    </subcellularLocation>
    <text evidence="10">Associated with the membrane possibly through PlsY.</text>
</comment>
<dbReference type="GO" id="GO:0006633">
    <property type="term" value="P:fatty acid biosynthetic process"/>
    <property type="evidence" value="ECO:0007669"/>
    <property type="project" value="UniProtKB-UniRule"/>
</dbReference>
<evidence type="ECO:0000256" key="3">
    <source>
        <dbReference type="ARBA" id="ARBA00022516"/>
    </source>
</evidence>